<reference evidence="1 2" key="2">
    <citation type="submission" date="2013-02" db="EMBL/GenBank/DDBJ databases">
        <title>The Genome Sequence of Plasmodium falciparum Vietnam Oak-Knoll (FVO).</title>
        <authorList>
            <consortium name="The Broad Institute Genome Sequencing Platform"/>
            <consortium name="The Broad Institute Genome Sequencing Center for Infectious Disease"/>
            <person name="Neafsey D."/>
            <person name="Cheeseman I."/>
            <person name="Volkman S."/>
            <person name="Adams J."/>
            <person name="Walker B."/>
            <person name="Young S.K."/>
            <person name="Zeng Q."/>
            <person name="Gargeya S."/>
            <person name="Fitzgerald M."/>
            <person name="Haas B."/>
            <person name="Abouelleil A."/>
            <person name="Alvarado L."/>
            <person name="Arachchi H.M."/>
            <person name="Berlin A.M."/>
            <person name="Chapman S.B."/>
            <person name="Dewar J."/>
            <person name="Goldberg J."/>
            <person name="Griggs A."/>
            <person name="Gujja S."/>
            <person name="Hansen M."/>
            <person name="Howarth C."/>
            <person name="Imamovic A."/>
            <person name="Larimer J."/>
            <person name="McCowan C."/>
            <person name="Murphy C."/>
            <person name="Neiman D."/>
            <person name="Pearson M."/>
            <person name="Priest M."/>
            <person name="Roberts A."/>
            <person name="Saif S."/>
            <person name="Shea T."/>
            <person name="Sisk P."/>
            <person name="Sykes S."/>
            <person name="Wortman J."/>
            <person name="Nusbaum C."/>
            <person name="Birren B."/>
        </authorList>
    </citation>
    <scope>NUCLEOTIDE SEQUENCE [LARGE SCALE GENOMIC DNA]</scope>
    <source>
        <strain evidence="2">Vietnam Oak-Knoll (FVO)</strain>
    </source>
</reference>
<sequence length="54" mass="6437">MNIIIAVESLTGIFPFEQNHTHKFSYAKDKFFSIYYYDSLIKIVKRFNQNNNST</sequence>
<reference evidence="1 2" key="1">
    <citation type="submission" date="2013-02" db="EMBL/GenBank/DDBJ databases">
        <title>The Genome Annotation of Plasmodium falciparum Vietnam Oak-Knoll (FVO).</title>
        <authorList>
            <consortium name="The Broad Institute Genome Sequencing Platform"/>
            <consortium name="The Broad Institute Genome Sequencing Center for Infectious Disease"/>
            <person name="Neafsey D."/>
            <person name="Hoffman S."/>
            <person name="Volkman S."/>
            <person name="Rosenthal P."/>
            <person name="Walker B."/>
            <person name="Young S.K."/>
            <person name="Zeng Q."/>
            <person name="Gargeya S."/>
            <person name="Fitzgerald M."/>
            <person name="Haas B."/>
            <person name="Abouelleil A."/>
            <person name="Allen A.W."/>
            <person name="Alvarado L."/>
            <person name="Arachchi H.M."/>
            <person name="Berlin A.M."/>
            <person name="Chapman S.B."/>
            <person name="Gainer-Dewar J."/>
            <person name="Goldberg J."/>
            <person name="Griggs A."/>
            <person name="Gujja S."/>
            <person name="Hansen M."/>
            <person name="Howarth C."/>
            <person name="Imamovic A."/>
            <person name="Ireland A."/>
            <person name="Larimer J."/>
            <person name="McCowan C."/>
            <person name="Murphy C."/>
            <person name="Pearson M."/>
            <person name="Poon T.W."/>
            <person name="Priest M."/>
            <person name="Roberts A."/>
            <person name="Saif S."/>
            <person name="Shea T."/>
            <person name="Sisk P."/>
            <person name="Sykes S."/>
            <person name="Wortman J."/>
            <person name="Nusbaum C."/>
            <person name="Birren B."/>
        </authorList>
    </citation>
    <scope>NUCLEOTIDE SEQUENCE [LARGE SCALE GENOMIC DNA]</scope>
    <source>
        <strain evidence="2">Vietnam Oak-Knoll (FVO)</strain>
    </source>
</reference>
<evidence type="ECO:0000313" key="1">
    <source>
        <dbReference type="EMBL" id="ETW18781.1"/>
    </source>
</evidence>
<proteinExistence type="predicted"/>
<organism evidence="1 2">
    <name type="scientific">Plasmodium falciparum Vietnam Oak-Knoll</name>
    <name type="common">FVO</name>
    <dbReference type="NCBI Taxonomy" id="1036723"/>
    <lineage>
        <taxon>Eukaryota</taxon>
        <taxon>Sar</taxon>
        <taxon>Alveolata</taxon>
        <taxon>Apicomplexa</taxon>
        <taxon>Aconoidasida</taxon>
        <taxon>Haemosporida</taxon>
        <taxon>Plasmodiidae</taxon>
        <taxon>Plasmodium</taxon>
        <taxon>Plasmodium (Laverania)</taxon>
    </lineage>
</organism>
<name>A0A024V7K0_PLAFA</name>
<dbReference type="Proteomes" id="UP000030690">
    <property type="component" value="Unassembled WGS sequence"/>
</dbReference>
<dbReference type="EMBL" id="KI925078">
    <property type="protein sequence ID" value="ETW18781.1"/>
    <property type="molecule type" value="Genomic_DNA"/>
</dbReference>
<accession>A0A024V7K0</accession>
<dbReference type="AlphaFoldDB" id="A0A024V7K0"/>
<protein>
    <submittedName>
        <fullName evidence="1">Uncharacterized protein</fullName>
    </submittedName>
</protein>
<gene>
    <name evidence="1" type="ORF">PFFVO_02676</name>
</gene>
<evidence type="ECO:0000313" key="2">
    <source>
        <dbReference type="Proteomes" id="UP000030690"/>
    </source>
</evidence>